<evidence type="ECO:0000313" key="2">
    <source>
        <dbReference type="EMBL" id="KZS87861.1"/>
    </source>
</evidence>
<dbReference type="PANTHER" id="PTHR46672:SF1">
    <property type="entry name" value="OS08G0103600 PROTEIN"/>
    <property type="match status" value="1"/>
</dbReference>
<dbReference type="InterPro" id="IPR044714">
    <property type="entry name" value="AtSIBP1-like"/>
</dbReference>
<dbReference type="AlphaFoldDB" id="A0A164NMZ4"/>
<dbReference type="InterPro" id="IPR011333">
    <property type="entry name" value="SKP1/BTB/POZ_sf"/>
</dbReference>
<keyword evidence="3" id="KW-1185">Reference proteome</keyword>
<dbReference type="PROSITE" id="PS50097">
    <property type="entry name" value="BTB"/>
    <property type="match status" value="1"/>
</dbReference>
<dbReference type="Pfam" id="PF00651">
    <property type="entry name" value="BTB"/>
    <property type="match status" value="1"/>
</dbReference>
<accession>A0A164NMZ4</accession>
<dbReference type="PANTHER" id="PTHR46672">
    <property type="entry name" value="OS08G0495500 PROTEIN-RELATED"/>
    <property type="match status" value="1"/>
</dbReference>
<dbReference type="Gene3D" id="3.30.710.10">
    <property type="entry name" value="Potassium Channel Kv1.1, Chain A"/>
    <property type="match status" value="1"/>
</dbReference>
<feature type="domain" description="BTB" evidence="1">
    <location>
        <begin position="13"/>
        <end position="78"/>
    </location>
</feature>
<organism evidence="2 3">
    <name type="scientific">Sistotremastrum niveocremeum HHB9708</name>
    <dbReference type="NCBI Taxonomy" id="1314777"/>
    <lineage>
        <taxon>Eukaryota</taxon>
        <taxon>Fungi</taxon>
        <taxon>Dikarya</taxon>
        <taxon>Basidiomycota</taxon>
        <taxon>Agaricomycotina</taxon>
        <taxon>Agaricomycetes</taxon>
        <taxon>Sistotremastrales</taxon>
        <taxon>Sistotremastraceae</taxon>
        <taxon>Sertulicium</taxon>
        <taxon>Sertulicium niveocremeum</taxon>
    </lineage>
</organism>
<name>A0A164NMZ4_9AGAM</name>
<protein>
    <recommendedName>
        <fullName evidence="1">BTB domain-containing protein</fullName>
    </recommendedName>
</protein>
<dbReference type="CDD" id="cd18186">
    <property type="entry name" value="BTB_POZ_ZBTB_KLHL-like"/>
    <property type="match status" value="1"/>
</dbReference>
<reference evidence="2 3" key="1">
    <citation type="journal article" date="2016" name="Mol. Biol. Evol.">
        <title>Comparative Genomics of Early-Diverging Mushroom-Forming Fungi Provides Insights into the Origins of Lignocellulose Decay Capabilities.</title>
        <authorList>
            <person name="Nagy L.G."/>
            <person name="Riley R."/>
            <person name="Tritt A."/>
            <person name="Adam C."/>
            <person name="Daum C."/>
            <person name="Floudas D."/>
            <person name="Sun H."/>
            <person name="Yadav J.S."/>
            <person name="Pangilinan J."/>
            <person name="Larsson K.H."/>
            <person name="Matsuura K."/>
            <person name="Barry K."/>
            <person name="Labutti K."/>
            <person name="Kuo R."/>
            <person name="Ohm R.A."/>
            <person name="Bhattacharya S.S."/>
            <person name="Shirouzu T."/>
            <person name="Yoshinaga Y."/>
            <person name="Martin F.M."/>
            <person name="Grigoriev I.V."/>
            <person name="Hibbett D.S."/>
        </authorList>
    </citation>
    <scope>NUCLEOTIDE SEQUENCE [LARGE SCALE GENOMIC DNA]</scope>
    <source>
        <strain evidence="2 3">HHB9708</strain>
    </source>
</reference>
<dbReference type="OrthoDB" id="3357985at2759"/>
<dbReference type="EMBL" id="KV419443">
    <property type="protein sequence ID" value="KZS87861.1"/>
    <property type="molecule type" value="Genomic_DNA"/>
</dbReference>
<dbReference type="STRING" id="1314777.A0A164NMZ4"/>
<feature type="non-terminal residue" evidence="2">
    <location>
        <position position="1"/>
    </location>
</feature>
<evidence type="ECO:0000313" key="3">
    <source>
        <dbReference type="Proteomes" id="UP000076722"/>
    </source>
</evidence>
<feature type="non-terminal residue" evidence="2">
    <location>
        <position position="131"/>
    </location>
</feature>
<dbReference type="SUPFAM" id="SSF54695">
    <property type="entry name" value="POZ domain"/>
    <property type="match status" value="1"/>
</dbReference>
<gene>
    <name evidence="2" type="ORF">SISNIDRAFT_391687</name>
</gene>
<evidence type="ECO:0000259" key="1">
    <source>
        <dbReference type="PROSITE" id="PS50097"/>
    </source>
</evidence>
<sequence length="131" mass="14518">TPTASSSPHFQYADANLIIRTSDHVELRVHKSIMASTSRVFKDMLSLDDLRAQSSSETRVVDVTETSAAMEAALRFLYPLPRPILTTLEPIVILLEIGDKYDIPILGEAMQEGLLASPFIQSHTTRVYSIS</sequence>
<dbReference type="InterPro" id="IPR000210">
    <property type="entry name" value="BTB/POZ_dom"/>
</dbReference>
<dbReference type="SMART" id="SM00225">
    <property type="entry name" value="BTB"/>
    <property type="match status" value="1"/>
</dbReference>
<proteinExistence type="predicted"/>
<dbReference type="Proteomes" id="UP000076722">
    <property type="component" value="Unassembled WGS sequence"/>
</dbReference>